<feature type="transmembrane region" description="Helical" evidence="6">
    <location>
        <begin position="140"/>
        <end position="159"/>
    </location>
</feature>
<proteinExistence type="inferred from homology"/>
<sequence>MPGCCVAIAENMPPICENWDAGERRNFLASVMSGSLYKAWSQQFALGWWCVIDAAAQYPKNEDFNHAYHVCGVIATLAMLMVNTVSNGQVRGDMYTDGCIGPYGARIWLFLGLMLSFGSLIGACWILFGGYVIPGVNIQWPGVAIFLQNMFIFFSSIIYKIGRSEENWQ</sequence>
<comment type="similarity">
    <text evidence="2">Belongs to the UPF0220 family.</text>
</comment>
<comment type="subcellular location">
    <subcellularLocation>
        <location evidence="1">Membrane</location>
        <topology evidence="1">Multi-pass membrane protein</topology>
    </subcellularLocation>
</comment>
<dbReference type="EMBL" id="VSRR010000225">
    <property type="protein sequence ID" value="MPC12609.1"/>
    <property type="molecule type" value="Genomic_DNA"/>
</dbReference>
<dbReference type="PANTHER" id="PTHR13180">
    <property type="entry name" value="SMALL MEMBRANE PROTEIN-RELATED"/>
    <property type="match status" value="1"/>
</dbReference>
<organism evidence="7 8">
    <name type="scientific">Portunus trituberculatus</name>
    <name type="common">Swimming crab</name>
    <name type="synonym">Neptunus trituberculatus</name>
    <dbReference type="NCBI Taxonomy" id="210409"/>
    <lineage>
        <taxon>Eukaryota</taxon>
        <taxon>Metazoa</taxon>
        <taxon>Ecdysozoa</taxon>
        <taxon>Arthropoda</taxon>
        <taxon>Crustacea</taxon>
        <taxon>Multicrustacea</taxon>
        <taxon>Malacostraca</taxon>
        <taxon>Eumalacostraca</taxon>
        <taxon>Eucarida</taxon>
        <taxon>Decapoda</taxon>
        <taxon>Pleocyemata</taxon>
        <taxon>Brachyura</taxon>
        <taxon>Eubrachyura</taxon>
        <taxon>Portunoidea</taxon>
        <taxon>Portunidae</taxon>
        <taxon>Portuninae</taxon>
        <taxon>Portunus</taxon>
    </lineage>
</organism>
<keyword evidence="5 6" id="KW-0472">Membrane</keyword>
<dbReference type="Pfam" id="PF05255">
    <property type="entry name" value="UPF0220"/>
    <property type="match status" value="1"/>
</dbReference>
<evidence type="ECO:0000256" key="5">
    <source>
        <dbReference type="ARBA" id="ARBA00023136"/>
    </source>
</evidence>
<dbReference type="AlphaFoldDB" id="A0A5B7CT07"/>
<dbReference type="Proteomes" id="UP000324222">
    <property type="component" value="Unassembled WGS sequence"/>
</dbReference>
<keyword evidence="8" id="KW-1185">Reference proteome</keyword>
<evidence type="ECO:0000256" key="6">
    <source>
        <dbReference type="SAM" id="Phobius"/>
    </source>
</evidence>
<gene>
    <name evidence="7" type="primary">Tmem50a</name>
    <name evidence="7" type="ORF">E2C01_005312</name>
</gene>
<comment type="caution">
    <text evidence="7">The sequence shown here is derived from an EMBL/GenBank/DDBJ whole genome shotgun (WGS) entry which is preliminary data.</text>
</comment>
<name>A0A5B7CT07_PORTR</name>
<accession>A0A5B7CT07</accession>
<dbReference type="OrthoDB" id="268928at2759"/>
<evidence type="ECO:0000313" key="7">
    <source>
        <dbReference type="EMBL" id="MPC12609.1"/>
    </source>
</evidence>
<evidence type="ECO:0000256" key="4">
    <source>
        <dbReference type="ARBA" id="ARBA00022989"/>
    </source>
</evidence>
<protein>
    <submittedName>
        <fullName evidence="7">Transmembrane protein 50A</fullName>
    </submittedName>
</protein>
<evidence type="ECO:0000256" key="3">
    <source>
        <dbReference type="ARBA" id="ARBA00022692"/>
    </source>
</evidence>
<keyword evidence="3 6" id="KW-0812">Transmembrane</keyword>
<dbReference type="GO" id="GO:0016020">
    <property type="term" value="C:membrane"/>
    <property type="evidence" value="ECO:0007669"/>
    <property type="project" value="UniProtKB-SubCell"/>
</dbReference>
<feature type="transmembrane region" description="Helical" evidence="6">
    <location>
        <begin position="67"/>
        <end position="86"/>
    </location>
</feature>
<dbReference type="InterPro" id="IPR007919">
    <property type="entry name" value="UPF0220"/>
</dbReference>
<evidence type="ECO:0000256" key="2">
    <source>
        <dbReference type="ARBA" id="ARBA00005335"/>
    </source>
</evidence>
<evidence type="ECO:0000256" key="1">
    <source>
        <dbReference type="ARBA" id="ARBA00004141"/>
    </source>
</evidence>
<reference evidence="7 8" key="1">
    <citation type="submission" date="2019-05" db="EMBL/GenBank/DDBJ databases">
        <title>Another draft genome of Portunus trituberculatus and its Hox gene families provides insights of decapod evolution.</title>
        <authorList>
            <person name="Jeong J.-H."/>
            <person name="Song I."/>
            <person name="Kim S."/>
            <person name="Choi T."/>
            <person name="Kim D."/>
            <person name="Ryu S."/>
            <person name="Kim W."/>
        </authorList>
    </citation>
    <scope>NUCLEOTIDE SEQUENCE [LARGE SCALE GENOMIC DNA]</scope>
    <source>
        <tissue evidence="7">Muscle</tissue>
    </source>
</reference>
<feature type="transmembrane region" description="Helical" evidence="6">
    <location>
        <begin position="107"/>
        <end position="128"/>
    </location>
</feature>
<evidence type="ECO:0000313" key="8">
    <source>
        <dbReference type="Proteomes" id="UP000324222"/>
    </source>
</evidence>
<keyword evidence="4 6" id="KW-1133">Transmembrane helix</keyword>